<evidence type="ECO:0000313" key="3">
    <source>
        <dbReference type="Proteomes" id="UP000789739"/>
    </source>
</evidence>
<accession>A0A9N9D6B9</accession>
<sequence length="181" mass="21027">MTMKTLTVIMNEILILKMMISPPISLPSFSPLISPQHIASQNQPSTTTVDSQAIRHNMDECDSSDDNEYIIDQYSTGHFIQDAMMHRPWKIFPPAQECGIYKSEMRMKSIKAIFEEWPEKIRQYDEQFILGDNEAATERPEEGESTQQQRQQSVHKLAREQVEQNVTLIRNVMLKRGRSRN</sequence>
<comment type="caution">
    <text evidence="2">The sequence shown here is derived from an EMBL/GenBank/DDBJ whole genome shotgun (WGS) entry which is preliminary data.</text>
</comment>
<keyword evidence="3" id="KW-1185">Reference proteome</keyword>
<protein>
    <submittedName>
        <fullName evidence="2">2105_t:CDS:1</fullName>
    </submittedName>
</protein>
<reference evidence="2" key="1">
    <citation type="submission" date="2021-06" db="EMBL/GenBank/DDBJ databases">
        <authorList>
            <person name="Kallberg Y."/>
            <person name="Tangrot J."/>
            <person name="Rosling A."/>
        </authorList>
    </citation>
    <scope>NUCLEOTIDE SEQUENCE</scope>
    <source>
        <strain evidence="2">BR232B</strain>
    </source>
</reference>
<gene>
    <name evidence="2" type="ORF">PBRASI_LOCUS8898</name>
</gene>
<dbReference type="AlphaFoldDB" id="A0A9N9D6B9"/>
<feature type="compositionally biased region" description="Polar residues" evidence="1">
    <location>
        <begin position="145"/>
        <end position="154"/>
    </location>
</feature>
<dbReference type="Proteomes" id="UP000789739">
    <property type="component" value="Unassembled WGS sequence"/>
</dbReference>
<dbReference type="EMBL" id="CAJVPI010001729">
    <property type="protein sequence ID" value="CAG8624527.1"/>
    <property type="molecule type" value="Genomic_DNA"/>
</dbReference>
<organism evidence="2 3">
    <name type="scientific">Paraglomus brasilianum</name>
    <dbReference type="NCBI Taxonomy" id="144538"/>
    <lineage>
        <taxon>Eukaryota</taxon>
        <taxon>Fungi</taxon>
        <taxon>Fungi incertae sedis</taxon>
        <taxon>Mucoromycota</taxon>
        <taxon>Glomeromycotina</taxon>
        <taxon>Glomeromycetes</taxon>
        <taxon>Paraglomerales</taxon>
        <taxon>Paraglomeraceae</taxon>
        <taxon>Paraglomus</taxon>
    </lineage>
</organism>
<feature type="region of interest" description="Disordered" evidence="1">
    <location>
        <begin position="136"/>
        <end position="157"/>
    </location>
</feature>
<evidence type="ECO:0000313" key="2">
    <source>
        <dbReference type="EMBL" id="CAG8624527.1"/>
    </source>
</evidence>
<evidence type="ECO:0000256" key="1">
    <source>
        <dbReference type="SAM" id="MobiDB-lite"/>
    </source>
</evidence>
<proteinExistence type="predicted"/>
<name>A0A9N9D6B9_9GLOM</name>